<evidence type="ECO:0000313" key="2">
    <source>
        <dbReference type="Proteomes" id="UP000427769"/>
    </source>
</evidence>
<keyword evidence="2" id="KW-1185">Reference proteome</keyword>
<evidence type="ECO:0000313" key="1">
    <source>
        <dbReference type="EMBL" id="BBO75813.1"/>
    </source>
</evidence>
<proteinExistence type="predicted"/>
<accession>A0A5K7Z7H8</accession>
<dbReference type="RefSeq" id="WP_155304702.1">
    <property type="nucleotide sequence ID" value="NZ_AP021875.1"/>
</dbReference>
<dbReference type="AlphaFoldDB" id="A0A5K7Z7H8"/>
<reference evidence="1 2" key="1">
    <citation type="submission" date="2019-11" db="EMBL/GenBank/DDBJ databases">
        <title>Comparative genomics of hydrocarbon-degrading Desulfosarcina strains.</title>
        <authorList>
            <person name="Watanabe M."/>
            <person name="Kojima H."/>
            <person name="Fukui M."/>
        </authorList>
    </citation>
    <scope>NUCLEOTIDE SEQUENCE [LARGE SCALE GENOMIC DNA]</scope>
    <source>
        <strain evidence="1 2">PP31</strain>
    </source>
</reference>
<dbReference type="KEGG" id="dwd:DSCW_32300"/>
<dbReference type="OrthoDB" id="5421835at2"/>
<organism evidence="1 2">
    <name type="scientific">Desulfosarcina widdelii</name>
    <dbReference type="NCBI Taxonomy" id="947919"/>
    <lineage>
        <taxon>Bacteria</taxon>
        <taxon>Pseudomonadati</taxon>
        <taxon>Thermodesulfobacteriota</taxon>
        <taxon>Desulfobacteria</taxon>
        <taxon>Desulfobacterales</taxon>
        <taxon>Desulfosarcinaceae</taxon>
        <taxon>Desulfosarcina</taxon>
    </lineage>
</organism>
<sequence length="97" mass="11069">MKIQLDLTNHCIQTEVKRRHEAAISRYFKGRKDREAIEAELVLLEKALSSFDFARLRSRWPVLAGGDDRPVFLVDGDSGLPCLRFDDQAIRPPADES</sequence>
<protein>
    <submittedName>
        <fullName evidence="1">Uncharacterized protein</fullName>
    </submittedName>
</protein>
<name>A0A5K7Z7H8_9BACT</name>
<gene>
    <name evidence="1" type="ORF">DSCW_32300</name>
</gene>
<dbReference type="Proteomes" id="UP000427769">
    <property type="component" value="Chromosome"/>
</dbReference>
<dbReference type="EMBL" id="AP021875">
    <property type="protein sequence ID" value="BBO75813.1"/>
    <property type="molecule type" value="Genomic_DNA"/>
</dbReference>